<name>A0AAD4EUG9_9PEZI</name>
<evidence type="ECO:0000256" key="2">
    <source>
        <dbReference type="SAM" id="Phobius"/>
    </source>
</evidence>
<feature type="region of interest" description="Disordered" evidence="1">
    <location>
        <begin position="186"/>
        <end position="233"/>
    </location>
</feature>
<dbReference type="Proteomes" id="UP001197093">
    <property type="component" value="Unassembled WGS sequence"/>
</dbReference>
<gene>
    <name evidence="3" type="ORF">NEMBOFW57_007129</name>
</gene>
<evidence type="ECO:0000313" key="4">
    <source>
        <dbReference type="Proteomes" id="UP001197093"/>
    </source>
</evidence>
<feature type="compositionally biased region" description="Low complexity" evidence="1">
    <location>
        <begin position="113"/>
        <end position="125"/>
    </location>
</feature>
<keyword evidence="2" id="KW-0472">Membrane</keyword>
<evidence type="ECO:0000313" key="3">
    <source>
        <dbReference type="EMBL" id="KAG7287616.1"/>
    </source>
</evidence>
<organism evidence="3 4">
    <name type="scientific">Staphylotrichum longicolle</name>
    <dbReference type="NCBI Taxonomy" id="669026"/>
    <lineage>
        <taxon>Eukaryota</taxon>
        <taxon>Fungi</taxon>
        <taxon>Dikarya</taxon>
        <taxon>Ascomycota</taxon>
        <taxon>Pezizomycotina</taxon>
        <taxon>Sordariomycetes</taxon>
        <taxon>Sordariomycetidae</taxon>
        <taxon>Sordariales</taxon>
        <taxon>Chaetomiaceae</taxon>
        <taxon>Staphylotrichum</taxon>
    </lineage>
</organism>
<feature type="transmembrane region" description="Helical" evidence="2">
    <location>
        <begin position="59"/>
        <end position="85"/>
    </location>
</feature>
<protein>
    <submittedName>
        <fullName evidence="3">Uncharacterized protein</fullName>
    </submittedName>
</protein>
<feature type="compositionally biased region" description="Basic and acidic residues" evidence="1">
    <location>
        <begin position="195"/>
        <end position="218"/>
    </location>
</feature>
<comment type="caution">
    <text evidence="3">The sequence shown here is derived from an EMBL/GenBank/DDBJ whole genome shotgun (WGS) entry which is preliminary data.</text>
</comment>
<feature type="region of interest" description="Disordered" evidence="1">
    <location>
        <begin position="104"/>
        <end position="125"/>
    </location>
</feature>
<dbReference type="AlphaFoldDB" id="A0AAD4EUG9"/>
<keyword evidence="2" id="KW-1133">Transmembrane helix</keyword>
<sequence>MTDRTPVASISDQSLDNYWYGPSAENVNTDTNITHSLSAPNMDATPAKTPRNWRMWLRLLNGVFHVALCVALLAFLGYALLYILLCIQGLWNLLHIPVSRYHPTSPFKKNNKKNTTTKTSPISRNTTTAAAAAADTINNTNNNNRSTTTFNLRLSVAGTEHSSISLTWRNWIRTRSSRSRDDLAEAEAGFFHRPPSADRTLRGDERQQPRREREGERGRRGRRAAGFEGDEQS</sequence>
<reference evidence="3" key="1">
    <citation type="submission" date="2023-02" db="EMBL/GenBank/DDBJ databases">
        <authorList>
            <person name="Palmer J.M."/>
        </authorList>
    </citation>
    <scope>NUCLEOTIDE SEQUENCE</scope>
    <source>
        <strain evidence="3">FW57</strain>
    </source>
</reference>
<accession>A0AAD4EUG9</accession>
<proteinExistence type="predicted"/>
<keyword evidence="4" id="KW-1185">Reference proteome</keyword>
<dbReference type="EMBL" id="JAHCVI010000003">
    <property type="protein sequence ID" value="KAG7287616.1"/>
    <property type="molecule type" value="Genomic_DNA"/>
</dbReference>
<keyword evidence="2" id="KW-0812">Transmembrane</keyword>
<evidence type="ECO:0000256" key="1">
    <source>
        <dbReference type="SAM" id="MobiDB-lite"/>
    </source>
</evidence>